<dbReference type="Proteomes" id="UP001203058">
    <property type="component" value="Unassembled WGS sequence"/>
</dbReference>
<sequence>MGEDPDNDGGIGDVDTGVATRTRPRTKKPSNYKVLMLNDDYTPMEFVVLVLQRFFTMDIEDATRVMLQVHQQGIAVCGVFTYEVAETKVSQVIDFARENQHPLQCTLEKA</sequence>
<organism evidence="4 5">
    <name type="scientific">Sphingomonas telluris</name>
    <dbReference type="NCBI Taxonomy" id="2907998"/>
    <lineage>
        <taxon>Bacteria</taxon>
        <taxon>Pseudomonadati</taxon>
        <taxon>Pseudomonadota</taxon>
        <taxon>Alphaproteobacteria</taxon>
        <taxon>Sphingomonadales</taxon>
        <taxon>Sphingomonadaceae</taxon>
        <taxon>Sphingomonas</taxon>
    </lineage>
</organism>
<protein>
    <recommendedName>
        <fullName evidence="1">ATP-dependent Clp protease adapter protein ClpS</fullName>
    </recommendedName>
</protein>
<keyword evidence="4" id="KW-0645">Protease</keyword>
<feature type="domain" description="Adaptor protein ClpS core" evidence="3">
    <location>
        <begin position="27"/>
        <end position="106"/>
    </location>
</feature>
<reference evidence="4 5" key="1">
    <citation type="submission" date="2022-03" db="EMBL/GenBank/DDBJ databases">
        <authorList>
            <person name="Jo J.-H."/>
            <person name="Im W.-T."/>
        </authorList>
    </citation>
    <scope>NUCLEOTIDE SEQUENCE [LARGE SCALE GENOMIC DNA]</scope>
    <source>
        <strain evidence="4 5">SM33</strain>
    </source>
</reference>
<dbReference type="NCBIfam" id="NF000669">
    <property type="entry name" value="PRK00033.1-2"/>
    <property type="match status" value="1"/>
</dbReference>
<name>A0ABS9VQP9_9SPHN</name>
<dbReference type="EMBL" id="JAKZHW010000002">
    <property type="protein sequence ID" value="MCH8617310.1"/>
    <property type="molecule type" value="Genomic_DNA"/>
</dbReference>
<dbReference type="PANTHER" id="PTHR33473">
    <property type="entry name" value="ATP-DEPENDENT CLP PROTEASE ADAPTER PROTEIN CLPS1, CHLOROPLASTIC"/>
    <property type="match status" value="1"/>
</dbReference>
<dbReference type="GO" id="GO:0008233">
    <property type="term" value="F:peptidase activity"/>
    <property type="evidence" value="ECO:0007669"/>
    <property type="project" value="UniProtKB-KW"/>
</dbReference>
<gene>
    <name evidence="1 4" type="primary">clpS</name>
    <name evidence="4" type="ORF">LZ016_14525</name>
</gene>
<dbReference type="SUPFAM" id="SSF54736">
    <property type="entry name" value="ClpS-like"/>
    <property type="match status" value="1"/>
</dbReference>
<proteinExistence type="inferred from homology"/>
<comment type="similarity">
    <text evidence="1">Belongs to the ClpS family.</text>
</comment>
<comment type="caution">
    <text evidence="4">The sequence shown here is derived from an EMBL/GenBank/DDBJ whole genome shotgun (WGS) entry which is preliminary data.</text>
</comment>
<dbReference type="HAMAP" id="MF_00302">
    <property type="entry name" value="ClpS"/>
    <property type="match status" value="1"/>
</dbReference>
<comment type="subunit">
    <text evidence="1">Binds to the N-terminal domain of the chaperone ClpA.</text>
</comment>
<accession>A0ABS9VQP9</accession>
<dbReference type="InterPro" id="IPR014719">
    <property type="entry name" value="Ribosomal_bL12_C/ClpS-like"/>
</dbReference>
<feature type="region of interest" description="Disordered" evidence="2">
    <location>
        <begin position="1"/>
        <end position="26"/>
    </location>
</feature>
<dbReference type="PANTHER" id="PTHR33473:SF19">
    <property type="entry name" value="ATP-DEPENDENT CLP PROTEASE ADAPTER PROTEIN CLPS"/>
    <property type="match status" value="1"/>
</dbReference>
<dbReference type="Gene3D" id="3.30.1390.10">
    <property type="match status" value="1"/>
</dbReference>
<evidence type="ECO:0000256" key="1">
    <source>
        <dbReference type="HAMAP-Rule" id="MF_00302"/>
    </source>
</evidence>
<dbReference type="Pfam" id="PF02617">
    <property type="entry name" value="ClpS"/>
    <property type="match status" value="1"/>
</dbReference>
<comment type="function">
    <text evidence="1">Involved in the modulation of the specificity of the ClpAP-mediated ATP-dependent protein degradation.</text>
</comment>
<keyword evidence="5" id="KW-1185">Reference proteome</keyword>
<evidence type="ECO:0000259" key="3">
    <source>
        <dbReference type="Pfam" id="PF02617"/>
    </source>
</evidence>
<dbReference type="InterPro" id="IPR022935">
    <property type="entry name" value="ClpS"/>
</dbReference>
<dbReference type="InterPro" id="IPR003769">
    <property type="entry name" value="ClpS_core"/>
</dbReference>
<keyword evidence="4" id="KW-0378">Hydrolase</keyword>
<evidence type="ECO:0000313" key="5">
    <source>
        <dbReference type="Proteomes" id="UP001203058"/>
    </source>
</evidence>
<dbReference type="NCBIfam" id="NF000672">
    <property type="entry name" value="PRK00033.1-5"/>
    <property type="match status" value="1"/>
</dbReference>
<evidence type="ECO:0000256" key="2">
    <source>
        <dbReference type="SAM" id="MobiDB-lite"/>
    </source>
</evidence>
<evidence type="ECO:0000313" key="4">
    <source>
        <dbReference type="EMBL" id="MCH8617310.1"/>
    </source>
</evidence>
<dbReference type="GO" id="GO:0006508">
    <property type="term" value="P:proteolysis"/>
    <property type="evidence" value="ECO:0007669"/>
    <property type="project" value="UniProtKB-KW"/>
</dbReference>
<dbReference type="RefSeq" id="WP_241448173.1">
    <property type="nucleotide sequence ID" value="NZ_JAKZHW010000002.1"/>
</dbReference>